<evidence type="ECO:0008006" key="4">
    <source>
        <dbReference type="Google" id="ProtNLM"/>
    </source>
</evidence>
<organism evidence="2 3">
    <name type="scientific">Paratrimastix pyriformis</name>
    <dbReference type="NCBI Taxonomy" id="342808"/>
    <lineage>
        <taxon>Eukaryota</taxon>
        <taxon>Metamonada</taxon>
        <taxon>Preaxostyla</taxon>
        <taxon>Paratrimastigidae</taxon>
        <taxon>Paratrimastix</taxon>
    </lineage>
</organism>
<proteinExistence type="predicted"/>
<dbReference type="EMBL" id="JAPMOS010000080">
    <property type="protein sequence ID" value="KAJ4456139.1"/>
    <property type="molecule type" value="Genomic_DNA"/>
</dbReference>
<feature type="region of interest" description="Disordered" evidence="1">
    <location>
        <begin position="32"/>
        <end position="65"/>
    </location>
</feature>
<keyword evidence="3" id="KW-1185">Reference proteome</keyword>
<comment type="caution">
    <text evidence="2">The sequence shown here is derived from an EMBL/GenBank/DDBJ whole genome shotgun (WGS) entry which is preliminary data.</text>
</comment>
<protein>
    <recommendedName>
        <fullName evidence="4">Protein kinase domain-containing protein</fullName>
    </recommendedName>
</protein>
<gene>
    <name evidence="2" type="ORF">PAPYR_8742</name>
</gene>
<feature type="region of interest" description="Disordered" evidence="1">
    <location>
        <begin position="221"/>
        <end position="241"/>
    </location>
</feature>
<evidence type="ECO:0000256" key="1">
    <source>
        <dbReference type="SAM" id="MobiDB-lite"/>
    </source>
</evidence>
<dbReference type="Proteomes" id="UP001141327">
    <property type="component" value="Unassembled WGS sequence"/>
</dbReference>
<dbReference type="InterPro" id="IPR011009">
    <property type="entry name" value="Kinase-like_dom_sf"/>
</dbReference>
<name>A0ABQ8UFM9_9EUKA</name>
<evidence type="ECO:0000313" key="2">
    <source>
        <dbReference type="EMBL" id="KAJ4456139.1"/>
    </source>
</evidence>
<dbReference type="SUPFAM" id="SSF56112">
    <property type="entry name" value="Protein kinase-like (PK-like)"/>
    <property type="match status" value="1"/>
</dbReference>
<accession>A0ABQ8UFM9</accession>
<evidence type="ECO:0000313" key="3">
    <source>
        <dbReference type="Proteomes" id="UP001141327"/>
    </source>
</evidence>
<reference evidence="2" key="1">
    <citation type="journal article" date="2022" name="bioRxiv">
        <title>Genomics of Preaxostyla Flagellates Illuminates Evolutionary Transitions and the Path Towards Mitochondrial Loss.</title>
        <authorList>
            <person name="Novak L.V.F."/>
            <person name="Treitli S.C."/>
            <person name="Pyrih J."/>
            <person name="Halakuc P."/>
            <person name="Pipaliya S.V."/>
            <person name="Vacek V."/>
            <person name="Brzon O."/>
            <person name="Soukal P."/>
            <person name="Eme L."/>
            <person name="Dacks J.B."/>
            <person name="Karnkowska A."/>
            <person name="Elias M."/>
            <person name="Hampl V."/>
        </authorList>
    </citation>
    <scope>NUCLEOTIDE SEQUENCE</scope>
    <source>
        <strain evidence="2">RCP-MX</strain>
    </source>
</reference>
<sequence>MVAVVVWAAMGTLRRHELADLLDHLSDVAPPLLGVPDESDPDELLGSHQYPEEEDSQLHSTPRRSERLRARAKCYPGLETSPKGQSDGQLVFWDVFPVMHAGVNSGKTRRASVIRLAKYVFVTAFGVFLRTATRPEVIAEPLVFHSLYIDPEVQILFAHEIRLRRGAKESTVEFTMHPLWHCNTQVDAPKRIHVPNKFVTEKILPALARLARTRFDKTRPVAEPAPTTATQSRPGEAEMGPRCTTAAAAGDRQRRLGLHGVALFAARSLFRSLDETLFAKLMPVDAYERASPFLQDFQKLHKWNLFDATPFVLVQTPNYGKSLWSERPCPVEKLRPTALAVVRCVRQLADADLAHNDVRLPNLVKCSDGGVKLIDFDRCTRLARPLPPSCQAALCLELPGVTQCAPLALHQTTVCILLLAGTRLFPRPRDAYLFTEKYFRRHPPHPAIADIVHALVPPGYEMLARPWKSCGPQPSWLLEKLPESL</sequence>